<dbReference type="GO" id="GO:0005737">
    <property type="term" value="C:cytoplasm"/>
    <property type="evidence" value="ECO:0007669"/>
    <property type="project" value="TreeGrafter"/>
</dbReference>
<feature type="non-terminal residue" evidence="8">
    <location>
        <position position="202"/>
    </location>
</feature>
<dbReference type="EMBL" id="REGN01002841">
    <property type="protein sequence ID" value="RNA25886.1"/>
    <property type="molecule type" value="Genomic_DNA"/>
</dbReference>
<keyword evidence="8" id="KW-0418">Kinase</keyword>
<dbReference type="GO" id="GO:0007167">
    <property type="term" value="P:enzyme-linked receptor protein signaling pathway"/>
    <property type="evidence" value="ECO:0007669"/>
    <property type="project" value="TreeGrafter"/>
</dbReference>
<evidence type="ECO:0000259" key="6">
    <source>
        <dbReference type="PROSITE" id="PS50001"/>
    </source>
</evidence>
<dbReference type="PROSITE" id="PS50002">
    <property type="entry name" value="SH3"/>
    <property type="match status" value="1"/>
</dbReference>
<dbReference type="OrthoDB" id="346907at2759"/>
<keyword evidence="2 3" id="KW-0727">SH2 domain</keyword>
<dbReference type="SUPFAM" id="SSF55550">
    <property type="entry name" value="SH2 domain"/>
    <property type="match status" value="1"/>
</dbReference>
<organism evidence="8 9">
    <name type="scientific">Brachionus plicatilis</name>
    <name type="common">Marine rotifer</name>
    <name type="synonym">Brachionus muelleri</name>
    <dbReference type="NCBI Taxonomy" id="10195"/>
    <lineage>
        <taxon>Eukaryota</taxon>
        <taxon>Metazoa</taxon>
        <taxon>Spiralia</taxon>
        <taxon>Gnathifera</taxon>
        <taxon>Rotifera</taxon>
        <taxon>Eurotatoria</taxon>
        <taxon>Monogononta</taxon>
        <taxon>Pseudotrocha</taxon>
        <taxon>Ploima</taxon>
        <taxon>Brachionidae</taxon>
        <taxon>Brachionus</taxon>
    </lineage>
</organism>
<dbReference type="GO" id="GO:0016301">
    <property type="term" value="F:kinase activity"/>
    <property type="evidence" value="ECO:0007669"/>
    <property type="project" value="UniProtKB-KW"/>
</dbReference>
<accession>A0A3M7RQP9</accession>
<dbReference type="Pfam" id="PF00017">
    <property type="entry name" value="SH2"/>
    <property type="match status" value="1"/>
</dbReference>
<evidence type="ECO:0000256" key="3">
    <source>
        <dbReference type="PROSITE-ProRule" id="PRU00191"/>
    </source>
</evidence>
<keyword evidence="1 4" id="KW-0728">SH3 domain</keyword>
<dbReference type="AlphaFoldDB" id="A0A3M7RQP9"/>
<feature type="domain" description="SH2" evidence="6">
    <location>
        <begin position="148"/>
        <end position="202"/>
    </location>
</feature>
<evidence type="ECO:0000256" key="2">
    <source>
        <dbReference type="ARBA" id="ARBA00022999"/>
    </source>
</evidence>
<dbReference type="GO" id="GO:0030971">
    <property type="term" value="F:receptor tyrosine kinase binding"/>
    <property type="evidence" value="ECO:0007669"/>
    <property type="project" value="TreeGrafter"/>
</dbReference>
<proteinExistence type="predicted"/>
<feature type="domain" description="SH3" evidence="7">
    <location>
        <begin position="82"/>
        <end position="144"/>
    </location>
</feature>
<reference evidence="8 9" key="1">
    <citation type="journal article" date="2018" name="Sci. Rep.">
        <title>Genomic signatures of local adaptation to the degree of environmental predictability in rotifers.</title>
        <authorList>
            <person name="Franch-Gras L."/>
            <person name="Hahn C."/>
            <person name="Garcia-Roger E.M."/>
            <person name="Carmona M.J."/>
            <person name="Serra M."/>
            <person name="Gomez A."/>
        </authorList>
    </citation>
    <scope>NUCLEOTIDE SEQUENCE [LARGE SCALE GENOMIC DNA]</scope>
    <source>
        <strain evidence="8">HYR1</strain>
    </source>
</reference>
<dbReference type="Proteomes" id="UP000276133">
    <property type="component" value="Unassembled WGS sequence"/>
</dbReference>
<dbReference type="SMART" id="SM00252">
    <property type="entry name" value="SH2"/>
    <property type="match status" value="1"/>
</dbReference>
<dbReference type="GO" id="GO:0016477">
    <property type="term" value="P:cell migration"/>
    <property type="evidence" value="ECO:0007669"/>
    <property type="project" value="TreeGrafter"/>
</dbReference>
<dbReference type="PANTHER" id="PTHR19969:SF5">
    <property type="entry name" value="CRK-LIKE PROTEIN"/>
    <property type="match status" value="1"/>
</dbReference>
<feature type="compositionally biased region" description="Polar residues" evidence="5">
    <location>
        <begin position="26"/>
        <end position="41"/>
    </location>
</feature>
<dbReference type="Gene3D" id="2.30.30.40">
    <property type="entry name" value="SH3 Domains"/>
    <property type="match status" value="1"/>
</dbReference>
<feature type="region of interest" description="Disordered" evidence="5">
    <location>
        <begin position="1"/>
        <end position="41"/>
    </location>
</feature>
<evidence type="ECO:0000256" key="4">
    <source>
        <dbReference type="PROSITE-ProRule" id="PRU00192"/>
    </source>
</evidence>
<dbReference type="PROSITE" id="PS50001">
    <property type="entry name" value="SH2"/>
    <property type="match status" value="1"/>
</dbReference>
<keyword evidence="9" id="KW-1185">Reference proteome</keyword>
<dbReference type="PRINTS" id="PR00401">
    <property type="entry name" value="SH2DOMAIN"/>
</dbReference>
<comment type="caution">
    <text evidence="8">The sequence shown here is derived from an EMBL/GenBank/DDBJ whole genome shotgun (WGS) entry which is preliminary data.</text>
</comment>
<dbReference type="SUPFAM" id="SSF50044">
    <property type="entry name" value="SH3-domain"/>
    <property type="match status" value="1"/>
</dbReference>
<dbReference type="Gene3D" id="3.30.505.10">
    <property type="entry name" value="SH2 domain"/>
    <property type="match status" value="1"/>
</dbReference>
<evidence type="ECO:0000313" key="9">
    <source>
        <dbReference type="Proteomes" id="UP000276133"/>
    </source>
</evidence>
<feature type="compositionally biased region" description="Polar residues" evidence="5">
    <location>
        <begin position="9"/>
        <end position="20"/>
    </location>
</feature>
<dbReference type="GO" id="GO:0035591">
    <property type="term" value="F:signaling adaptor activity"/>
    <property type="evidence" value="ECO:0007669"/>
    <property type="project" value="TreeGrafter"/>
</dbReference>
<dbReference type="PANTHER" id="PTHR19969">
    <property type="entry name" value="SH2-SH3 ADAPTOR PROTEIN-RELATED"/>
    <property type="match status" value="1"/>
</dbReference>
<evidence type="ECO:0000259" key="7">
    <source>
        <dbReference type="PROSITE" id="PS50002"/>
    </source>
</evidence>
<dbReference type="STRING" id="10195.A0A3M7RQP9"/>
<dbReference type="SMART" id="SM00326">
    <property type="entry name" value="SH3"/>
    <property type="match status" value="1"/>
</dbReference>
<evidence type="ECO:0000256" key="5">
    <source>
        <dbReference type="SAM" id="MobiDB-lite"/>
    </source>
</evidence>
<gene>
    <name evidence="8" type="ORF">BpHYR1_013140</name>
</gene>
<dbReference type="InterPro" id="IPR036028">
    <property type="entry name" value="SH3-like_dom_sf"/>
</dbReference>
<dbReference type="InterPro" id="IPR001452">
    <property type="entry name" value="SH3_domain"/>
</dbReference>
<dbReference type="InterPro" id="IPR000980">
    <property type="entry name" value="SH2"/>
</dbReference>
<dbReference type="InterPro" id="IPR036860">
    <property type="entry name" value="SH2_dom_sf"/>
</dbReference>
<sequence length="202" mass="22555">MSIEMSLPAASNKTPTSVKSYKSPISIGSPSTHSSNKSQFSIAKSIDRSNNNSSNLNSNSAVHKVQMKTSNASSISQVDQIKAGSDVTALCKFEGKSEDRELSFEFGDLIKIINIIAKDPQWALGELRGEKGFLLLKYVKSKSITMPWFHENMTREQAEFLLKDLPEGSYLMRESTHYPGDFTLCLKSDLKIENYHIKLLNK</sequence>
<evidence type="ECO:0000313" key="8">
    <source>
        <dbReference type="EMBL" id="RNA25886.1"/>
    </source>
</evidence>
<keyword evidence="8" id="KW-0808">Transferase</keyword>
<evidence type="ECO:0000256" key="1">
    <source>
        <dbReference type="ARBA" id="ARBA00022443"/>
    </source>
</evidence>
<dbReference type="InterPro" id="IPR051184">
    <property type="entry name" value="Tyrosine-phos_adapter"/>
</dbReference>
<name>A0A3M7RQP9_BRAPC</name>
<protein>
    <submittedName>
        <fullName evidence="8">Tyrosine-kinase CSK-like</fullName>
    </submittedName>
</protein>